<evidence type="ECO:0000256" key="3">
    <source>
        <dbReference type="ARBA" id="ARBA00022840"/>
    </source>
</evidence>
<name>A0AAN9PVF0_CLITE</name>
<dbReference type="GO" id="GO:0004812">
    <property type="term" value="F:aminoacyl-tRNA ligase activity"/>
    <property type="evidence" value="ECO:0007669"/>
    <property type="project" value="UniProtKB-KW"/>
</dbReference>
<dbReference type="Gene3D" id="3.30.930.10">
    <property type="entry name" value="Bira Bifunctional Protein, Domain 2"/>
    <property type="match status" value="1"/>
</dbReference>
<reference evidence="7 8" key="1">
    <citation type="submission" date="2024-01" db="EMBL/GenBank/DDBJ databases">
        <title>The genomes of 5 underutilized Papilionoideae crops provide insights into root nodulation and disease resistance.</title>
        <authorList>
            <person name="Yuan L."/>
        </authorList>
    </citation>
    <scope>NUCLEOTIDE SEQUENCE [LARGE SCALE GENOMIC DNA]</scope>
    <source>
        <strain evidence="7">LY-2023</strain>
        <tissue evidence="7">Leaf</tissue>
    </source>
</reference>
<dbReference type="InterPro" id="IPR002319">
    <property type="entry name" value="Phenylalanyl-tRNA_Synthase"/>
</dbReference>
<proteinExistence type="predicted"/>
<evidence type="ECO:0000313" key="8">
    <source>
        <dbReference type="Proteomes" id="UP001359559"/>
    </source>
</evidence>
<dbReference type="Pfam" id="PF01409">
    <property type="entry name" value="tRNA-synt_2d"/>
    <property type="match status" value="1"/>
</dbReference>
<keyword evidence="1" id="KW-0436">Ligase</keyword>
<accession>A0AAN9PVF0</accession>
<dbReference type="SUPFAM" id="SSF55681">
    <property type="entry name" value="Class II aaRS and biotin synthetases"/>
    <property type="match status" value="1"/>
</dbReference>
<dbReference type="InterPro" id="IPR045864">
    <property type="entry name" value="aa-tRNA-synth_II/BPL/LPL"/>
</dbReference>
<dbReference type="EMBL" id="JAYKXN010000002">
    <property type="protein sequence ID" value="KAK7310518.1"/>
    <property type="molecule type" value="Genomic_DNA"/>
</dbReference>
<sequence length="134" mass="15154">MFRPEILKPIGLPEDVQVIAWGLSLERPTMILYGIDNMRDLFGHKLMDAHITDSDWETSNDNSSSEDQEDVGFRYGGQVRSILSSLEESIGRIDDFLSFEKAFVHGDVVCSLSDPFGQMGRVTSVDMSVDWKMF</sequence>
<keyword evidence="8" id="KW-1185">Reference proteome</keyword>
<keyword evidence="4" id="KW-0648">Protein biosynthesis</keyword>
<dbReference type="GO" id="GO:0006412">
    <property type="term" value="P:translation"/>
    <property type="evidence" value="ECO:0007669"/>
    <property type="project" value="UniProtKB-KW"/>
</dbReference>
<protein>
    <recommendedName>
        <fullName evidence="6">Phenylalanyl-tRNA synthetase domain-containing protein</fullName>
    </recommendedName>
</protein>
<evidence type="ECO:0000256" key="4">
    <source>
        <dbReference type="ARBA" id="ARBA00022917"/>
    </source>
</evidence>
<comment type="caution">
    <text evidence="7">The sequence shown here is derived from an EMBL/GenBank/DDBJ whole genome shotgun (WGS) entry which is preliminary data.</text>
</comment>
<dbReference type="GO" id="GO:0005524">
    <property type="term" value="F:ATP binding"/>
    <property type="evidence" value="ECO:0007669"/>
    <property type="project" value="UniProtKB-KW"/>
</dbReference>
<evidence type="ECO:0000256" key="2">
    <source>
        <dbReference type="ARBA" id="ARBA00022741"/>
    </source>
</evidence>
<gene>
    <name evidence="7" type="ORF">RJT34_08072</name>
</gene>
<dbReference type="AlphaFoldDB" id="A0AAN9PVF0"/>
<keyword evidence="5" id="KW-0030">Aminoacyl-tRNA synthetase</keyword>
<organism evidence="7 8">
    <name type="scientific">Clitoria ternatea</name>
    <name type="common">Butterfly pea</name>
    <dbReference type="NCBI Taxonomy" id="43366"/>
    <lineage>
        <taxon>Eukaryota</taxon>
        <taxon>Viridiplantae</taxon>
        <taxon>Streptophyta</taxon>
        <taxon>Embryophyta</taxon>
        <taxon>Tracheophyta</taxon>
        <taxon>Spermatophyta</taxon>
        <taxon>Magnoliopsida</taxon>
        <taxon>eudicotyledons</taxon>
        <taxon>Gunneridae</taxon>
        <taxon>Pentapetalae</taxon>
        <taxon>rosids</taxon>
        <taxon>fabids</taxon>
        <taxon>Fabales</taxon>
        <taxon>Fabaceae</taxon>
        <taxon>Papilionoideae</taxon>
        <taxon>50 kb inversion clade</taxon>
        <taxon>NPAAA clade</taxon>
        <taxon>indigoferoid/millettioid clade</taxon>
        <taxon>Phaseoleae</taxon>
        <taxon>Clitoria</taxon>
    </lineage>
</organism>
<evidence type="ECO:0000256" key="1">
    <source>
        <dbReference type="ARBA" id="ARBA00022598"/>
    </source>
</evidence>
<evidence type="ECO:0000256" key="5">
    <source>
        <dbReference type="ARBA" id="ARBA00023146"/>
    </source>
</evidence>
<keyword evidence="3" id="KW-0067">ATP-binding</keyword>
<dbReference type="Proteomes" id="UP001359559">
    <property type="component" value="Unassembled WGS sequence"/>
</dbReference>
<dbReference type="GO" id="GO:0000049">
    <property type="term" value="F:tRNA binding"/>
    <property type="evidence" value="ECO:0007669"/>
    <property type="project" value="InterPro"/>
</dbReference>
<feature type="domain" description="Phenylalanyl-tRNA synthetase" evidence="6">
    <location>
        <begin position="1"/>
        <end position="46"/>
    </location>
</feature>
<evidence type="ECO:0000313" key="7">
    <source>
        <dbReference type="EMBL" id="KAK7310518.1"/>
    </source>
</evidence>
<evidence type="ECO:0000259" key="6">
    <source>
        <dbReference type="Pfam" id="PF01409"/>
    </source>
</evidence>
<dbReference type="GO" id="GO:0043039">
    <property type="term" value="P:tRNA aminoacylation"/>
    <property type="evidence" value="ECO:0007669"/>
    <property type="project" value="InterPro"/>
</dbReference>
<keyword evidence="2" id="KW-0547">Nucleotide-binding</keyword>